<evidence type="ECO:0000256" key="15">
    <source>
        <dbReference type="ARBA" id="ARBA00023136"/>
    </source>
</evidence>
<keyword evidence="7 17" id="KW-0554">One-carbon metabolism</keyword>
<evidence type="ECO:0000256" key="14">
    <source>
        <dbReference type="ARBA" id="ARBA00023128"/>
    </source>
</evidence>
<dbReference type="PROSITE" id="PS01012">
    <property type="entry name" value="FOLYLPOLYGLU_SYNT_2"/>
    <property type="match status" value="1"/>
</dbReference>
<evidence type="ECO:0000256" key="18">
    <source>
        <dbReference type="PIRSR" id="PIRSR038895-1"/>
    </source>
</evidence>
<dbReference type="GO" id="GO:0004326">
    <property type="term" value="F:tetrahydrofolylpolyglutamate synthase activity"/>
    <property type="evidence" value="ECO:0007669"/>
    <property type="project" value="UniProtKB-EC"/>
</dbReference>
<dbReference type="NCBIfam" id="TIGR01499">
    <property type="entry name" value="folC"/>
    <property type="match status" value="1"/>
</dbReference>
<dbReference type="RefSeq" id="XP_004993274.1">
    <property type="nucleotide sequence ID" value="XM_004993217.1"/>
</dbReference>
<dbReference type="InterPro" id="IPR036565">
    <property type="entry name" value="Mur-like_cat_sf"/>
</dbReference>
<keyword evidence="14" id="KW-0496">Mitochondrion</keyword>
<feature type="binding site" evidence="19">
    <location>
        <position position="164"/>
    </location>
    <ligand>
        <name>Mg(2+)</name>
        <dbReference type="ChEBI" id="CHEBI:18420"/>
        <label>1</label>
    </ligand>
</feature>
<dbReference type="Gene3D" id="3.90.190.20">
    <property type="entry name" value="Mur ligase, C-terminal domain"/>
    <property type="match status" value="1"/>
</dbReference>
<evidence type="ECO:0000256" key="7">
    <source>
        <dbReference type="ARBA" id="ARBA00022563"/>
    </source>
</evidence>
<keyword evidence="10 18" id="KW-0547">Nucleotide-binding</keyword>
<dbReference type="OrthoDB" id="5212574at2759"/>
<dbReference type="Gene3D" id="3.40.1190.10">
    <property type="entry name" value="Mur-like, catalytic domain"/>
    <property type="match status" value="1"/>
</dbReference>
<dbReference type="Proteomes" id="UP000007799">
    <property type="component" value="Unassembled WGS sequence"/>
</dbReference>
<keyword evidence="8 17" id="KW-0436">Ligase</keyword>
<feature type="binding site" evidence="19">
    <location>
        <position position="192"/>
    </location>
    <ligand>
        <name>Mg(2+)</name>
        <dbReference type="ChEBI" id="CHEBI:18420"/>
        <label>1</label>
    </ligand>
</feature>
<evidence type="ECO:0000313" key="21">
    <source>
        <dbReference type="Proteomes" id="UP000007799"/>
    </source>
</evidence>
<comment type="subcellular location">
    <subcellularLocation>
        <location evidence="3">Cytoplasm</location>
    </subcellularLocation>
    <subcellularLocation>
        <location evidence="1">Mitochondrion inner membrane</location>
    </subcellularLocation>
    <subcellularLocation>
        <location evidence="2">Mitochondrion matrix</location>
    </subcellularLocation>
</comment>
<sequence length="527" mass="58352">MASHTWTYDEAIEKLNSFQTNASVLQQQRKHGIDLTKAIPLTRDFLQRINCTQDDLRRLQVIHIAGSKGKGSVAAFCESLLRARGFKTGLFTSPHLIEARERIRINGAPISQQQFAQHMQDTCALYDATQPDDGVSKYPTYFKATFLLALKVFLAEKVDVAVVEVGLGGLYDATNVIDHPVVCGITHIGYEHTSVLGDTLTKIAHQKCGVLKPGVPSFVTPQTPETLAEFKRSAELRKVNHMRVYVPNTHTHTRTHTHTHTHTHTPPGLSGTHQRINAALAVQLCRTWEAYTRDHQYPVPQTATDPTQDVLPEVSLQPLTPLESQALQSCAWPGRAQVLQDGDITYYLDGAHTVDSCKPAGLPIFVMFHDRPAGLPIFVMFHDRAMAEWLESVLDRKSPSLRVLIFNCTGDREPEQLLRQVLEKHAFDVGIFCPNVASLKSTRADQVNHNASSTACQRMQRRARDTFARVCTNDATTHLFPSIEDAITHVRELKAENEASGKRVDVIVTGSLHLVGGVLGVLGAPVA</sequence>
<dbReference type="OMA" id="ESLDCCM"/>
<comment type="pathway">
    <text evidence="4 17">Cofactor biosynthesis; tetrahydrofolylpolyglutamate biosynthesis.</text>
</comment>
<comment type="similarity">
    <text evidence="5 17">Belongs to the folylpolyglutamate synthase family.</text>
</comment>
<dbReference type="KEGG" id="sre:PTSG_06385"/>
<dbReference type="PIRSF" id="PIRSF038895">
    <property type="entry name" value="FPGS"/>
    <property type="match status" value="1"/>
</dbReference>
<protein>
    <recommendedName>
        <fullName evidence="17">Folylpolyglutamate synthase</fullName>
        <ecNumber evidence="17">6.3.2.17</ecNumber>
    </recommendedName>
    <alternativeName>
        <fullName evidence="17">Folylpoly-gamma-glutamate synthetase</fullName>
    </alternativeName>
    <alternativeName>
        <fullName evidence="17">Tetrahydrofolylpolyglutamate synthase</fullName>
    </alternativeName>
</protein>
<evidence type="ECO:0000256" key="11">
    <source>
        <dbReference type="ARBA" id="ARBA00022792"/>
    </source>
</evidence>
<evidence type="ECO:0000256" key="19">
    <source>
        <dbReference type="PIRSR" id="PIRSR038895-2"/>
    </source>
</evidence>
<evidence type="ECO:0000256" key="4">
    <source>
        <dbReference type="ARBA" id="ARBA00005150"/>
    </source>
</evidence>
<name>F2UCR7_SALR5</name>
<keyword evidence="12 18" id="KW-0067">ATP-binding</keyword>
<dbReference type="InParanoid" id="F2UCR7"/>
<evidence type="ECO:0000256" key="10">
    <source>
        <dbReference type="ARBA" id="ARBA00022741"/>
    </source>
</evidence>
<keyword evidence="11" id="KW-0999">Mitochondrion inner membrane</keyword>
<evidence type="ECO:0000256" key="5">
    <source>
        <dbReference type="ARBA" id="ARBA00008276"/>
    </source>
</evidence>
<dbReference type="SUPFAM" id="SSF53623">
    <property type="entry name" value="MurD-like peptide ligases, catalytic domain"/>
    <property type="match status" value="1"/>
</dbReference>
<feature type="binding site" evidence="19">
    <location>
        <position position="93"/>
    </location>
    <ligand>
        <name>Mg(2+)</name>
        <dbReference type="ChEBI" id="CHEBI:18420"/>
        <label>1</label>
    </ligand>
</feature>
<comment type="cofactor">
    <cofactor evidence="17">
        <name>a monovalent cation</name>
        <dbReference type="ChEBI" id="CHEBI:60242"/>
    </cofactor>
    <text evidence="17">A monovalent cation.</text>
</comment>
<evidence type="ECO:0000256" key="12">
    <source>
        <dbReference type="ARBA" id="ARBA00022840"/>
    </source>
</evidence>
<dbReference type="EMBL" id="GL832968">
    <property type="protein sequence ID" value="EGD74374.1"/>
    <property type="molecule type" value="Genomic_DNA"/>
</dbReference>
<accession>F2UCR7</accession>
<feature type="binding site" evidence="18">
    <location>
        <position position="349"/>
    </location>
    <ligand>
        <name>ATP</name>
        <dbReference type="ChEBI" id="CHEBI:30616"/>
    </ligand>
</feature>
<dbReference type="PANTHER" id="PTHR11136:SF5">
    <property type="entry name" value="FOLYLPOLYGLUTAMATE SYNTHASE, MITOCHONDRIAL"/>
    <property type="match status" value="1"/>
</dbReference>
<dbReference type="EC" id="6.3.2.17" evidence="17"/>
<evidence type="ECO:0000256" key="1">
    <source>
        <dbReference type="ARBA" id="ARBA00004273"/>
    </source>
</evidence>
<organism evidence="21">
    <name type="scientific">Salpingoeca rosetta (strain ATCC 50818 / BSB-021)</name>
    <dbReference type="NCBI Taxonomy" id="946362"/>
    <lineage>
        <taxon>Eukaryota</taxon>
        <taxon>Choanoflagellata</taxon>
        <taxon>Craspedida</taxon>
        <taxon>Salpingoecidae</taxon>
        <taxon>Salpingoeca</taxon>
    </lineage>
</organism>
<evidence type="ECO:0000256" key="3">
    <source>
        <dbReference type="ARBA" id="ARBA00004496"/>
    </source>
</evidence>
<evidence type="ECO:0000256" key="9">
    <source>
        <dbReference type="ARBA" id="ARBA00022723"/>
    </source>
</evidence>
<dbReference type="UniPathway" id="UPA00850"/>
<keyword evidence="13 19" id="KW-0460">Magnesium</keyword>
<evidence type="ECO:0000256" key="16">
    <source>
        <dbReference type="ARBA" id="ARBA00047493"/>
    </source>
</evidence>
<dbReference type="STRING" id="946362.F2UCR7"/>
<evidence type="ECO:0000256" key="13">
    <source>
        <dbReference type="ARBA" id="ARBA00022842"/>
    </source>
</evidence>
<gene>
    <name evidence="20" type="ORF">PTSG_06385</name>
</gene>
<dbReference type="AlphaFoldDB" id="F2UCR7"/>
<dbReference type="GeneID" id="16073849"/>
<reference evidence="20" key="1">
    <citation type="submission" date="2009-08" db="EMBL/GenBank/DDBJ databases">
        <title>Annotation of Salpingoeca rosetta.</title>
        <authorList>
            <consortium name="The Broad Institute Genome Sequencing Platform"/>
            <person name="Russ C."/>
            <person name="Cuomo C."/>
            <person name="Burger G."/>
            <person name="Gray M.W."/>
            <person name="Holland P.W.H."/>
            <person name="King N."/>
            <person name="Lang F.B.F."/>
            <person name="Roger A.J."/>
            <person name="Ruiz-Trillo I."/>
            <person name="Young S.K."/>
            <person name="Zeng Q."/>
            <person name="Gargeya S."/>
            <person name="Alvarado L."/>
            <person name="Berlin A."/>
            <person name="Chapman S.B."/>
            <person name="Chen Z."/>
            <person name="Freedman E."/>
            <person name="Gellesch M."/>
            <person name="Goldberg J."/>
            <person name="Griggs A."/>
            <person name="Gujja S."/>
            <person name="Heilman E."/>
            <person name="Heiman D."/>
            <person name="Howarth C."/>
            <person name="Mehta T."/>
            <person name="Neiman D."/>
            <person name="Pearson M."/>
            <person name="Roberts A."/>
            <person name="Saif S."/>
            <person name="Shea T."/>
            <person name="Shenoy N."/>
            <person name="Sisk P."/>
            <person name="Stolte C."/>
            <person name="Sykes S."/>
            <person name="White J."/>
            <person name="Yandava C."/>
            <person name="Haas B."/>
            <person name="Nusbaum C."/>
            <person name="Birren B."/>
        </authorList>
    </citation>
    <scope>NUCLEOTIDE SEQUENCE [LARGE SCALE GENOMIC DNA]</scope>
    <source>
        <strain evidence="20">ATCC 50818</strain>
    </source>
</reference>
<dbReference type="GO" id="GO:0005743">
    <property type="term" value="C:mitochondrial inner membrane"/>
    <property type="evidence" value="ECO:0007669"/>
    <property type="project" value="UniProtKB-SubCell"/>
</dbReference>
<dbReference type="eggNOG" id="KOG2525">
    <property type="taxonomic scope" value="Eukaryota"/>
</dbReference>
<dbReference type="GO" id="GO:0046872">
    <property type="term" value="F:metal ion binding"/>
    <property type="evidence" value="ECO:0007669"/>
    <property type="project" value="UniProtKB-KW"/>
</dbReference>
<keyword evidence="9 19" id="KW-0479">Metal-binding</keyword>
<feature type="binding site" evidence="18">
    <location>
        <position position="335"/>
    </location>
    <ligand>
        <name>ATP</name>
        <dbReference type="ChEBI" id="CHEBI:30616"/>
    </ligand>
</feature>
<proteinExistence type="inferred from homology"/>
<keyword evidence="15" id="KW-0472">Membrane</keyword>
<evidence type="ECO:0000256" key="6">
    <source>
        <dbReference type="ARBA" id="ARBA00022490"/>
    </source>
</evidence>
<dbReference type="GO" id="GO:0005829">
    <property type="term" value="C:cytosol"/>
    <property type="evidence" value="ECO:0007669"/>
    <property type="project" value="TreeGrafter"/>
</dbReference>
<keyword evidence="6" id="KW-0963">Cytoplasm</keyword>
<dbReference type="GO" id="GO:0006730">
    <property type="term" value="P:one-carbon metabolic process"/>
    <property type="evidence" value="ECO:0007669"/>
    <property type="project" value="UniProtKB-KW"/>
</dbReference>
<comment type="catalytic activity">
    <reaction evidence="16 17">
        <text>(6S)-5,6,7,8-tetrahydrofolyl-(gamma-L-Glu)(n) + L-glutamate + ATP = (6S)-5,6,7,8-tetrahydrofolyl-(gamma-L-Glu)(n+1) + ADP + phosphate + H(+)</text>
        <dbReference type="Rhea" id="RHEA:10580"/>
        <dbReference type="Rhea" id="RHEA-COMP:14738"/>
        <dbReference type="Rhea" id="RHEA-COMP:14740"/>
        <dbReference type="ChEBI" id="CHEBI:15378"/>
        <dbReference type="ChEBI" id="CHEBI:29985"/>
        <dbReference type="ChEBI" id="CHEBI:30616"/>
        <dbReference type="ChEBI" id="CHEBI:43474"/>
        <dbReference type="ChEBI" id="CHEBI:141005"/>
        <dbReference type="ChEBI" id="CHEBI:456216"/>
        <dbReference type="EC" id="6.3.2.17"/>
    </reaction>
</comment>
<dbReference type="SUPFAM" id="SSF53244">
    <property type="entry name" value="MurD-like peptide ligases, peptide-binding domain"/>
    <property type="match status" value="1"/>
</dbReference>
<evidence type="ECO:0000256" key="8">
    <source>
        <dbReference type="ARBA" id="ARBA00022598"/>
    </source>
</evidence>
<dbReference type="FunCoup" id="F2UCR7">
    <property type="interactions" value="1085"/>
</dbReference>
<dbReference type="InterPro" id="IPR018109">
    <property type="entry name" value="Folylpolyglutamate_synth_CS"/>
</dbReference>
<evidence type="ECO:0000256" key="2">
    <source>
        <dbReference type="ARBA" id="ARBA00004305"/>
    </source>
</evidence>
<dbReference type="InterPro" id="IPR001645">
    <property type="entry name" value="Folylpolyglutamate_synth"/>
</dbReference>
<keyword evidence="21" id="KW-1185">Reference proteome</keyword>
<evidence type="ECO:0000313" key="20">
    <source>
        <dbReference type="EMBL" id="EGD74374.1"/>
    </source>
</evidence>
<dbReference type="InterPro" id="IPR036615">
    <property type="entry name" value="Mur_ligase_C_dom_sf"/>
</dbReference>
<dbReference type="GO" id="GO:0005759">
    <property type="term" value="C:mitochondrial matrix"/>
    <property type="evidence" value="ECO:0007669"/>
    <property type="project" value="UniProtKB-SubCell"/>
</dbReference>
<dbReference type="GO" id="GO:0005524">
    <property type="term" value="F:ATP binding"/>
    <property type="evidence" value="ECO:0007669"/>
    <property type="project" value="UniProtKB-KW"/>
</dbReference>
<evidence type="ECO:0000256" key="17">
    <source>
        <dbReference type="PIRNR" id="PIRNR038895"/>
    </source>
</evidence>
<comment type="function">
    <text evidence="17">Catalyzes conversion of folates to polyglutamate derivatives allowing concentration of folate compounds in the cell and the intracellular retention of these cofactors, which are important substrates for most of the folate-dependent enzymes that are involved in one-carbon transfer reactions involved in purine, pyrimidine and amino acid synthesis.</text>
</comment>
<dbReference type="PANTHER" id="PTHR11136">
    <property type="entry name" value="FOLYLPOLYGLUTAMATE SYNTHASE-RELATED"/>
    <property type="match status" value="1"/>
</dbReference>
<dbReference type="InterPro" id="IPR023600">
    <property type="entry name" value="Folylpolyglutamate_synth_euk"/>
</dbReference>